<dbReference type="PROSITE" id="PS00183">
    <property type="entry name" value="UBC_1"/>
    <property type="match status" value="1"/>
</dbReference>
<dbReference type="SMART" id="SM00212">
    <property type="entry name" value="UBCc"/>
    <property type="match status" value="1"/>
</dbReference>
<evidence type="ECO:0000313" key="11">
    <source>
        <dbReference type="Proteomes" id="UP001303373"/>
    </source>
</evidence>
<feature type="compositionally biased region" description="Basic and acidic residues" evidence="8">
    <location>
        <begin position="328"/>
        <end position="340"/>
    </location>
</feature>
<feature type="compositionally biased region" description="Polar residues" evidence="8">
    <location>
        <begin position="403"/>
        <end position="413"/>
    </location>
</feature>
<evidence type="ECO:0000256" key="3">
    <source>
        <dbReference type="ARBA" id="ARBA00039884"/>
    </source>
</evidence>
<feature type="region of interest" description="Disordered" evidence="8">
    <location>
        <begin position="161"/>
        <end position="462"/>
    </location>
</feature>
<dbReference type="EMBL" id="CP138582">
    <property type="protein sequence ID" value="WPG99564.1"/>
    <property type="molecule type" value="Genomic_DNA"/>
</dbReference>
<reference evidence="10 11" key="1">
    <citation type="submission" date="2023-11" db="EMBL/GenBank/DDBJ databases">
        <title>An acidophilic fungus is an integral part of prey digestion in a carnivorous sundew plant.</title>
        <authorList>
            <person name="Tsai I.J."/>
        </authorList>
    </citation>
    <scope>NUCLEOTIDE SEQUENCE [LARGE SCALE GENOMIC DNA]</scope>
    <source>
        <strain evidence="10">169a</strain>
    </source>
</reference>
<feature type="compositionally biased region" description="Basic residues" evidence="8">
    <location>
        <begin position="273"/>
        <end position="284"/>
    </location>
</feature>
<accession>A0AAQ3R8Y1</accession>
<dbReference type="SUPFAM" id="SSF54495">
    <property type="entry name" value="UBC-like"/>
    <property type="match status" value="1"/>
</dbReference>
<dbReference type="InterPro" id="IPR000608">
    <property type="entry name" value="UBC"/>
</dbReference>
<feature type="compositionally biased region" description="Basic and acidic residues" evidence="8">
    <location>
        <begin position="448"/>
        <end position="462"/>
    </location>
</feature>
<dbReference type="AlphaFoldDB" id="A0AAQ3R8Y1"/>
<evidence type="ECO:0000259" key="9">
    <source>
        <dbReference type="PROSITE" id="PS50127"/>
    </source>
</evidence>
<dbReference type="InterPro" id="IPR023313">
    <property type="entry name" value="UBQ-conjugating_AS"/>
</dbReference>
<protein>
    <recommendedName>
        <fullName evidence="3">Ubiquitin-conjugating enzyme E2 2</fullName>
    </recommendedName>
    <alternativeName>
        <fullName evidence="5">E2 ubiquitin-conjugating enzyme 2</fullName>
    </alternativeName>
    <alternativeName>
        <fullName evidence="6">Ubiquitin carrier protein UBC2</fullName>
    </alternativeName>
    <alternativeName>
        <fullName evidence="4">Ubiquitin-protein ligase UBC2</fullName>
    </alternativeName>
</protein>
<sequence>MNARALRRLAADHGALHTQPLPPNYLFAPTDSDDDLTELNILLAGPTHTPFAAGVFKLHLAIPPEYPAAPPTAHFRTPIFHPNVDPQTGGVCVETLKRDWDSSLTLRDILVVIGCLLIQPNPDSALNAEAGGLIQEDYASYGRRAELMTSIHAAVPSSLKSAVREAQERGQEKTLENDHAVDPAMAPPRRRRPTARQRGTTAMRRTEGSPSGARGKRKQVATESHEPFVFQAGTDDVFRNVTPPPRNLYQEDEDMTDANQENDGSRSPEKLRSPTKRATPRRPRGPPIPLGELTLDEADSSSNMSDDDEEPEYPPSPRKSPRKSPVRRRPDASTDERGESSRMGAASRVPPMDLTPPNQAVRPLAMDSPYVMTVDETPSPRKARTAAPRRPTTPTSTRRGNIVQPNPFNTASPLETGRVLFAFKTPRPKSPSVTNEGGISKPQSPSSAEKKRAEERRRRDLDAKLWDLCGGDIKRWNRGDFDGEPFANKASRW</sequence>
<organism evidence="10 11">
    <name type="scientific">Acrodontium crateriforme</name>
    <dbReference type="NCBI Taxonomy" id="150365"/>
    <lineage>
        <taxon>Eukaryota</taxon>
        <taxon>Fungi</taxon>
        <taxon>Dikarya</taxon>
        <taxon>Ascomycota</taxon>
        <taxon>Pezizomycotina</taxon>
        <taxon>Dothideomycetes</taxon>
        <taxon>Dothideomycetidae</taxon>
        <taxon>Mycosphaerellales</taxon>
        <taxon>Teratosphaeriaceae</taxon>
        <taxon>Acrodontium</taxon>
    </lineage>
</organism>
<evidence type="ECO:0000256" key="5">
    <source>
        <dbReference type="ARBA" id="ARBA00042179"/>
    </source>
</evidence>
<dbReference type="GO" id="GO:0016740">
    <property type="term" value="F:transferase activity"/>
    <property type="evidence" value="ECO:0007669"/>
    <property type="project" value="UniProtKB-KW"/>
</dbReference>
<keyword evidence="2" id="KW-0833">Ubl conjugation pathway</keyword>
<proteinExistence type="predicted"/>
<evidence type="ECO:0000256" key="1">
    <source>
        <dbReference type="ARBA" id="ARBA00022679"/>
    </source>
</evidence>
<keyword evidence="11" id="KW-1185">Reference proteome</keyword>
<feature type="compositionally biased region" description="Acidic residues" evidence="8">
    <location>
        <begin position="294"/>
        <end position="312"/>
    </location>
</feature>
<dbReference type="CDD" id="cd23804">
    <property type="entry name" value="UBCc_UBE2S"/>
    <property type="match status" value="1"/>
</dbReference>
<evidence type="ECO:0000256" key="7">
    <source>
        <dbReference type="PROSITE-ProRule" id="PRU10133"/>
    </source>
</evidence>
<feature type="compositionally biased region" description="Polar residues" evidence="8">
    <location>
        <begin position="431"/>
        <end position="447"/>
    </location>
</feature>
<gene>
    <name evidence="10" type="ORF">R9X50_00238100</name>
</gene>
<feature type="active site" description="Glycyl thioester intermediate" evidence="7">
    <location>
        <position position="92"/>
    </location>
</feature>
<name>A0AAQ3R8Y1_9PEZI</name>
<feature type="compositionally biased region" description="Low complexity" evidence="8">
    <location>
        <begin position="385"/>
        <end position="399"/>
    </location>
</feature>
<evidence type="ECO:0000313" key="10">
    <source>
        <dbReference type="EMBL" id="WPG99564.1"/>
    </source>
</evidence>
<dbReference type="Proteomes" id="UP001303373">
    <property type="component" value="Chromosome 3"/>
</dbReference>
<keyword evidence="1" id="KW-0808">Transferase</keyword>
<evidence type="ECO:0000256" key="2">
    <source>
        <dbReference type="ARBA" id="ARBA00022786"/>
    </source>
</evidence>
<feature type="compositionally biased region" description="Basic and acidic residues" evidence="8">
    <location>
        <begin position="162"/>
        <end position="181"/>
    </location>
</feature>
<evidence type="ECO:0000256" key="6">
    <source>
        <dbReference type="ARBA" id="ARBA00042190"/>
    </source>
</evidence>
<dbReference type="PROSITE" id="PS50127">
    <property type="entry name" value="UBC_2"/>
    <property type="match status" value="1"/>
</dbReference>
<dbReference type="Gene3D" id="3.10.110.10">
    <property type="entry name" value="Ubiquitin Conjugating Enzyme"/>
    <property type="match status" value="1"/>
</dbReference>
<dbReference type="InterPro" id="IPR050113">
    <property type="entry name" value="Ub_conjugating_enzyme"/>
</dbReference>
<dbReference type="Pfam" id="PF00179">
    <property type="entry name" value="UQ_con"/>
    <property type="match status" value="1"/>
</dbReference>
<dbReference type="InterPro" id="IPR016135">
    <property type="entry name" value="UBQ-conjugating_enzyme/RWD"/>
</dbReference>
<evidence type="ECO:0000256" key="4">
    <source>
        <dbReference type="ARBA" id="ARBA00041569"/>
    </source>
</evidence>
<feature type="compositionally biased region" description="Basic and acidic residues" evidence="8">
    <location>
        <begin position="263"/>
        <end position="272"/>
    </location>
</feature>
<feature type="domain" description="UBC core" evidence="9">
    <location>
        <begin position="4"/>
        <end position="154"/>
    </location>
</feature>
<dbReference type="PANTHER" id="PTHR24067">
    <property type="entry name" value="UBIQUITIN-CONJUGATING ENZYME E2"/>
    <property type="match status" value="1"/>
</dbReference>
<evidence type="ECO:0000256" key="8">
    <source>
        <dbReference type="SAM" id="MobiDB-lite"/>
    </source>
</evidence>